<sequence length="82" mass="8970">MIPCPGITYQSATVVTVTIHPVIINESFQLRGINLLELFPRFSLLSLAANPTALGEWPSLQQFPQACGWGPMVKPSMIDEVS</sequence>
<dbReference type="AlphaFoldDB" id="E9D4M3"/>
<protein>
    <submittedName>
        <fullName evidence="1">Uncharacterized protein</fullName>
    </submittedName>
</protein>
<organism evidence="2">
    <name type="scientific">Coccidioides posadasii (strain RMSCC 757 / Silveira)</name>
    <name type="common">Valley fever fungus</name>
    <dbReference type="NCBI Taxonomy" id="443226"/>
    <lineage>
        <taxon>Eukaryota</taxon>
        <taxon>Fungi</taxon>
        <taxon>Dikarya</taxon>
        <taxon>Ascomycota</taxon>
        <taxon>Pezizomycotina</taxon>
        <taxon>Eurotiomycetes</taxon>
        <taxon>Eurotiomycetidae</taxon>
        <taxon>Onygenales</taxon>
        <taxon>Onygenaceae</taxon>
        <taxon>Coccidioides</taxon>
    </lineage>
</organism>
<reference evidence="2" key="1">
    <citation type="journal article" date="2010" name="Genome Res.">
        <title>Population genomic sequencing of Coccidioides fungi reveals recent hybridization and transposon control.</title>
        <authorList>
            <person name="Neafsey D.E."/>
            <person name="Barker B.M."/>
            <person name="Sharpton T.J."/>
            <person name="Stajich J.E."/>
            <person name="Park D.J."/>
            <person name="Whiston E."/>
            <person name="Hung C.-Y."/>
            <person name="McMahan C."/>
            <person name="White J."/>
            <person name="Sykes S."/>
            <person name="Heiman D."/>
            <person name="Young S."/>
            <person name="Zeng Q."/>
            <person name="Abouelleil A."/>
            <person name="Aftuck L."/>
            <person name="Bessette D."/>
            <person name="Brown A."/>
            <person name="FitzGerald M."/>
            <person name="Lui A."/>
            <person name="Macdonald J.P."/>
            <person name="Priest M."/>
            <person name="Orbach M.J."/>
            <person name="Galgiani J.N."/>
            <person name="Kirkland T.N."/>
            <person name="Cole G.T."/>
            <person name="Birren B.W."/>
            <person name="Henn M.R."/>
            <person name="Taylor J.W."/>
            <person name="Rounsley S.D."/>
        </authorList>
    </citation>
    <scope>NUCLEOTIDE SEQUENCE [LARGE SCALE GENOMIC DNA]</scope>
    <source>
        <strain evidence="2">RMSCC 757 / Silveira</strain>
    </source>
</reference>
<dbReference type="Proteomes" id="UP000002497">
    <property type="component" value="Unassembled WGS sequence"/>
</dbReference>
<evidence type="ECO:0000313" key="1">
    <source>
        <dbReference type="EMBL" id="EFW18455.1"/>
    </source>
</evidence>
<proteinExistence type="predicted"/>
<dbReference type="EMBL" id="GL636492">
    <property type="protein sequence ID" value="EFW18455.1"/>
    <property type="molecule type" value="Genomic_DNA"/>
</dbReference>
<keyword evidence="2" id="KW-1185">Reference proteome</keyword>
<evidence type="ECO:0000313" key="2">
    <source>
        <dbReference type="Proteomes" id="UP000002497"/>
    </source>
</evidence>
<dbReference type="HOGENOM" id="CLU_2558150_0_0_1"/>
<reference evidence="2" key="2">
    <citation type="submission" date="2010-03" db="EMBL/GenBank/DDBJ databases">
        <title>The genome sequence of Coccidioides posadasii strain Silveira.</title>
        <authorList>
            <consortium name="The Broad Institute Genome Sequencing Center for Infectious Disease"/>
            <person name="Neafsey D."/>
            <person name="Orbach M."/>
            <person name="Henn M.R."/>
            <person name="Cole G.T."/>
            <person name="Galgiani J."/>
            <person name="Gardner M.J."/>
            <person name="Kirkland T.N."/>
            <person name="Taylor J.W."/>
            <person name="Young S.K."/>
            <person name="Zeng Q."/>
            <person name="Koehrsen M."/>
            <person name="Alvarado L."/>
            <person name="Berlin A."/>
            <person name="Borenstein D."/>
            <person name="Chapman S.B."/>
            <person name="Chen Z."/>
            <person name="Engels R."/>
            <person name="Freedman E."/>
            <person name="Gellesch M."/>
            <person name="Goldberg J."/>
            <person name="Griggs A."/>
            <person name="Gujja S."/>
            <person name="Heilman E."/>
            <person name="Heiman D."/>
            <person name="Howarth C."/>
            <person name="Jen D."/>
            <person name="Larson L."/>
            <person name="Mehta T."/>
            <person name="Neiman D."/>
            <person name="Park D."/>
            <person name="Pearson M."/>
            <person name="Richards J."/>
            <person name="Roberts A."/>
            <person name="Saif S."/>
            <person name="Shea T."/>
            <person name="Shenoy N."/>
            <person name="Sisk P."/>
            <person name="Stolte C."/>
            <person name="Sykes S."/>
            <person name="Walk T."/>
            <person name="White J."/>
            <person name="Yandava C."/>
            <person name="Haas B."/>
            <person name="Nusbaum C."/>
            <person name="Birren B."/>
        </authorList>
    </citation>
    <scope>NUCLEOTIDE SEQUENCE [LARGE SCALE GENOMIC DNA]</scope>
    <source>
        <strain evidence="2">RMSCC 757 / Silveira</strain>
    </source>
</reference>
<dbReference type="VEuPathDB" id="FungiDB:CPSG_05141"/>
<gene>
    <name evidence="1" type="ORF">CPSG_05141</name>
</gene>
<accession>E9D4M3</accession>
<name>E9D4M3_COCPS</name>